<reference evidence="1 2" key="2">
    <citation type="submission" date="2020-05" db="EMBL/GenBank/DDBJ databases">
        <title>Identification and distribution of gene clusters putatively required for synthesis of sphingolipid metabolism inhibitors in phylogenetically diverse species of the filamentous fungus Fusarium.</title>
        <authorList>
            <person name="Kim H.-S."/>
            <person name="Busman M."/>
            <person name="Brown D.W."/>
            <person name="Divon H."/>
            <person name="Uhlig S."/>
            <person name="Proctor R.H."/>
        </authorList>
    </citation>
    <scope>NUCLEOTIDE SEQUENCE [LARGE SCALE GENOMIC DNA]</scope>
    <source>
        <strain evidence="1 2">NRRL 25331</strain>
    </source>
</reference>
<sequence length="168" mass="19251">MLDQASYLPTSEAVCNGIWKEILRRHFPHPKFIIAPEQRQTTGKRPDLTIFHVDDSCDWEPIFTFEGKAPYYIDKDSIINDGINQAAGYLKSLAWSEDKWVNEKKKMTYGMLACGKSFMILQYDVENKQISRIDPSTQTERGDFATSSLDNEAHAFDDFCHDFAASIL</sequence>
<dbReference type="Proteomes" id="UP000572754">
    <property type="component" value="Unassembled WGS sequence"/>
</dbReference>
<evidence type="ECO:0000313" key="1">
    <source>
        <dbReference type="EMBL" id="KAF5660326.1"/>
    </source>
</evidence>
<accession>A0A8H5SWH8</accession>
<protein>
    <submittedName>
        <fullName evidence="1">Uncharacterized protein</fullName>
    </submittedName>
</protein>
<keyword evidence="2" id="KW-1185">Reference proteome</keyword>
<gene>
    <name evidence="1" type="ORF">FCIRC_12174</name>
</gene>
<name>A0A8H5SWH8_FUSCI</name>
<reference evidence="2" key="1">
    <citation type="journal article" date="2020" name="BMC Genomics">
        <title>Correction to: Identification and distribution of gene clusters required for synthesis of sphingolipid metabolism inhibitors in diverse species of the filamentous fungus Fusarium.</title>
        <authorList>
            <person name="Kim H.S."/>
            <person name="Lohmar J.M."/>
            <person name="Busman M."/>
            <person name="Brown D.W."/>
            <person name="Naumann T.A."/>
            <person name="Divon H.H."/>
            <person name="Lysoe E."/>
            <person name="Uhlig S."/>
            <person name="Proctor R.H."/>
        </authorList>
    </citation>
    <scope>NUCLEOTIDE SEQUENCE [LARGE SCALE GENOMIC DNA]</scope>
    <source>
        <strain evidence="2">NRRL 25331</strain>
    </source>
</reference>
<organism evidence="1 2">
    <name type="scientific">Fusarium circinatum</name>
    <name type="common">Pitch canker fungus</name>
    <name type="synonym">Gibberella circinata</name>
    <dbReference type="NCBI Taxonomy" id="48490"/>
    <lineage>
        <taxon>Eukaryota</taxon>
        <taxon>Fungi</taxon>
        <taxon>Dikarya</taxon>
        <taxon>Ascomycota</taxon>
        <taxon>Pezizomycotina</taxon>
        <taxon>Sordariomycetes</taxon>
        <taxon>Hypocreomycetidae</taxon>
        <taxon>Hypocreales</taxon>
        <taxon>Nectriaceae</taxon>
        <taxon>Fusarium</taxon>
        <taxon>Fusarium fujikuroi species complex</taxon>
    </lineage>
</organism>
<proteinExistence type="predicted"/>
<dbReference type="EMBL" id="JAAQPE010000517">
    <property type="protein sequence ID" value="KAF5660326.1"/>
    <property type="molecule type" value="Genomic_DNA"/>
</dbReference>
<dbReference type="AlphaFoldDB" id="A0A8H5SWH8"/>
<evidence type="ECO:0000313" key="2">
    <source>
        <dbReference type="Proteomes" id="UP000572754"/>
    </source>
</evidence>
<comment type="caution">
    <text evidence="1">The sequence shown here is derived from an EMBL/GenBank/DDBJ whole genome shotgun (WGS) entry which is preliminary data.</text>
</comment>